<dbReference type="OrthoDB" id="7060343at2"/>
<evidence type="ECO:0000256" key="1">
    <source>
        <dbReference type="SAM" id="MobiDB-lite"/>
    </source>
</evidence>
<dbReference type="Proteomes" id="UP000076276">
    <property type="component" value="Unassembled WGS sequence"/>
</dbReference>
<sequence>MANPTPDQLQQAHKQMQEALRKGGLRHDLQGRRSADSKQRGEADKEFNYDEFGRKIPKPTFLRPADIEKGEKYDVERVLYTTLGQQKGEAPRKITREDIMAFKDNIDLLREHYSTGISIQNIINLSHADDIDRANEQIHLVVPLSRKDSLVHLMTNAGPKSKVTNHHVEIEFSSFSSLVSSTSQNAVNLVKRWLSGGKIKFECDCERHTFWYRYMATIGGYALGRKENGYPKLRNPLLSGVACKHVLKAVHWIQSPSGIEYLKKEVQKDRTKQLSVRKKQTDRQILAELDQQISDLNKATKGKIQPNVQKAEKEMIRRAAKVAKEYFAEQGKQAKHFQDAQDRTKYTEWRNSGIVTDDVYQELMRRFK</sequence>
<feature type="compositionally biased region" description="Basic and acidic residues" evidence="1">
    <location>
        <begin position="15"/>
        <end position="50"/>
    </location>
</feature>
<evidence type="ECO:0000313" key="2">
    <source>
        <dbReference type="EMBL" id="KYQ73242.1"/>
    </source>
</evidence>
<dbReference type="RefSeq" id="WP_067666588.1">
    <property type="nucleotide sequence ID" value="NZ_CBCSIK010000008.1"/>
</dbReference>
<comment type="caution">
    <text evidence="2">The sequence shown here is derived from an EMBL/GenBank/DDBJ whole genome shotgun (WGS) entry which is preliminary data.</text>
</comment>
<proteinExistence type="predicted"/>
<name>A0A151Y5B4_9GAMM</name>
<reference evidence="2 3" key="1">
    <citation type="submission" date="2016-03" db="EMBL/GenBank/DDBJ databases">
        <title>Acinetobacter genomospecies 28 strain ANC 4149.</title>
        <authorList>
            <person name="Radolfova-Krizova L."/>
            <person name="Nemec A."/>
        </authorList>
    </citation>
    <scope>NUCLEOTIDE SEQUENCE [LARGE SCALE GENOMIC DNA]</scope>
    <source>
        <strain evidence="2 3">ANC 4149</strain>
    </source>
</reference>
<keyword evidence="3" id="KW-1185">Reference proteome</keyword>
<organism evidence="2 3">
    <name type="scientific">Acinetobacter pragensis</name>
    <dbReference type="NCBI Taxonomy" id="1806892"/>
    <lineage>
        <taxon>Bacteria</taxon>
        <taxon>Pseudomonadati</taxon>
        <taxon>Pseudomonadota</taxon>
        <taxon>Gammaproteobacteria</taxon>
        <taxon>Moraxellales</taxon>
        <taxon>Moraxellaceae</taxon>
        <taxon>Acinetobacter</taxon>
    </lineage>
</organism>
<feature type="compositionally biased region" description="Polar residues" evidence="1">
    <location>
        <begin position="1"/>
        <end position="14"/>
    </location>
</feature>
<dbReference type="EMBL" id="LUAW01000011">
    <property type="protein sequence ID" value="KYQ73242.1"/>
    <property type="molecule type" value="Genomic_DNA"/>
</dbReference>
<protein>
    <recommendedName>
        <fullName evidence="4">SWIM-type domain-containing protein</fullName>
    </recommendedName>
</protein>
<dbReference type="AlphaFoldDB" id="A0A151Y5B4"/>
<evidence type="ECO:0000313" key="3">
    <source>
        <dbReference type="Proteomes" id="UP000076276"/>
    </source>
</evidence>
<evidence type="ECO:0008006" key="4">
    <source>
        <dbReference type="Google" id="ProtNLM"/>
    </source>
</evidence>
<feature type="region of interest" description="Disordered" evidence="1">
    <location>
        <begin position="1"/>
        <end position="50"/>
    </location>
</feature>
<accession>A0A151Y5B4</accession>
<dbReference type="STRING" id="1806892.AZH43_07405"/>
<gene>
    <name evidence="2" type="ORF">AZH43_07405</name>
</gene>